<reference evidence="1" key="1">
    <citation type="submission" date="2024-09" db="EMBL/GenBank/DDBJ databases">
        <title>Black Yeasts Isolated from many extreme environments.</title>
        <authorList>
            <person name="Coleine C."/>
            <person name="Stajich J.E."/>
            <person name="Selbmann L."/>
        </authorList>
    </citation>
    <scope>NUCLEOTIDE SEQUENCE</scope>
    <source>
        <strain evidence="1">CCFEE 5737</strain>
    </source>
</reference>
<protein>
    <submittedName>
        <fullName evidence="1">Uncharacterized protein</fullName>
    </submittedName>
</protein>
<comment type="caution">
    <text evidence="1">The sequence shown here is derived from an EMBL/GenBank/DDBJ whole genome shotgun (WGS) entry which is preliminary data.</text>
</comment>
<name>A0ACC3DWD8_9PEZI</name>
<proteinExistence type="predicted"/>
<accession>A0ACC3DWD8</accession>
<keyword evidence="2" id="KW-1185">Reference proteome</keyword>
<gene>
    <name evidence="1" type="ORF">LTS18_009990</name>
</gene>
<organism evidence="1 2">
    <name type="scientific">Coniosporium uncinatum</name>
    <dbReference type="NCBI Taxonomy" id="93489"/>
    <lineage>
        <taxon>Eukaryota</taxon>
        <taxon>Fungi</taxon>
        <taxon>Dikarya</taxon>
        <taxon>Ascomycota</taxon>
        <taxon>Pezizomycotina</taxon>
        <taxon>Dothideomycetes</taxon>
        <taxon>Dothideomycetes incertae sedis</taxon>
        <taxon>Coniosporium</taxon>
    </lineage>
</organism>
<evidence type="ECO:0000313" key="2">
    <source>
        <dbReference type="Proteomes" id="UP001186974"/>
    </source>
</evidence>
<evidence type="ECO:0000313" key="1">
    <source>
        <dbReference type="EMBL" id="KAK3081127.1"/>
    </source>
</evidence>
<dbReference type="Proteomes" id="UP001186974">
    <property type="component" value="Unassembled WGS sequence"/>
</dbReference>
<feature type="non-terminal residue" evidence="1">
    <location>
        <position position="1"/>
    </location>
</feature>
<dbReference type="EMBL" id="JAWDJW010000275">
    <property type="protein sequence ID" value="KAK3081127.1"/>
    <property type="molecule type" value="Genomic_DNA"/>
</dbReference>
<sequence>AIGGAAGLILLSVFDTYRHPQLHDDFLILFIVGYVVSAIVVCAEYQRLGIHYREHRILRISFWIKLMFIIIEVALAIAFGVMNRQNHWNRAAILEWVIALVYFFYVLSYFMDFLPATHSKHHQSRENNMEMAMNEDSAVAETSAAQMDGDGGRYYGNGATNNYGASDGYSNANGYTNGHAHFGNGIRNHKTKDWKVHKKVCGKQAGAAVSTPTFGSIPFTQAGNSRAGTASRGGNNPHTILNPFRALNDDTWLHNRPEKDVYKLLLDAHRLHLDDECKFRGDVSRCPAQDFHDLLIKAERRRGGKSASGQRARFWARIGCFTLEKSDVVEEYGGDSMMPMQ</sequence>